<dbReference type="AlphaFoldDB" id="A0A7D5LBU3"/>
<name>A0A7D5LBU3_9EURY</name>
<dbReference type="Proteomes" id="UP000509626">
    <property type="component" value="Chromosome"/>
</dbReference>
<evidence type="ECO:0000313" key="2">
    <source>
        <dbReference type="Proteomes" id="UP000509626"/>
    </source>
</evidence>
<dbReference type="RefSeq" id="WP_179269435.1">
    <property type="nucleotide sequence ID" value="NZ_CP058579.1"/>
</dbReference>
<organism evidence="1 2">
    <name type="scientific">Halorarum salinum</name>
    <dbReference type="NCBI Taxonomy" id="2743089"/>
    <lineage>
        <taxon>Archaea</taxon>
        <taxon>Methanobacteriati</taxon>
        <taxon>Methanobacteriota</taxon>
        <taxon>Stenosarchaea group</taxon>
        <taxon>Halobacteria</taxon>
        <taxon>Halobacteriales</taxon>
        <taxon>Haloferacaceae</taxon>
        <taxon>Halorarum</taxon>
    </lineage>
</organism>
<gene>
    <name evidence="1" type="ORF">HUG12_14380</name>
</gene>
<reference evidence="1 2" key="1">
    <citation type="submission" date="2020-06" db="EMBL/GenBank/DDBJ databases">
        <title>NJ-3-1, isolated from saline soil.</title>
        <authorList>
            <person name="Cui H.L."/>
            <person name="Shi X."/>
        </authorList>
    </citation>
    <scope>NUCLEOTIDE SEQUENCE [LARGE SCALE GENOMIC DNA]</scope>
    <source>
        <strain evidence="1 2">NJ-3-1</strain>
    </source>
</reference>
<accession>A0A7D5LBU3</accession>
<evidence type="ECO:0000313" key="1">
    <source>
        <dbReference type="EMBL" id="QLG62850.1"/>
    </source>
</evidence>
<dbReference type="GeneID" id="56038669"/>
<keyword evidence="2" id="KW-1185">Reference proteome</keyword>
<protein>
    <submittedName>
        <fullName evidence="1">Uncharacterized protein</fullName>
    </submittedName>
</protein>
<dbReference type="KEGG" id="halu:HUG12_14380"/>
<dbReference type="EMBL" id="CP058579">
    <property type="protein sequence ID" value="QLG62850.1"/>
    <property type="molecule type" value="Genomic_DNA"/>
</dbReference>
<proteinExistence type="predicted"/>
<sequence>MSDRHESEDPHTVAVTIEREFQVPGDLVEAEHAEDYFWNYWGEFLGERPTEKDEIVDVEVN</sequence>